<organism evidence="3 4">
    <name type="scientific">Dothidotthia symphoricarpi CBS 119687</name>
    <dbReference type="NCBI Taxonomy" id="1392245"/>
    <lineage>
        <taxon>Eukaryota</taxon>
        <taxon>Fungi</taxon>
        <taxon>Dikarya</taxon>
        <taxon>Ascomycota</taxon>
        <taxon>Pezizomycotina</taxon>
        <taxon>Dothideomycetes</taxon>
        <taxon>Pleosporomycetidae</taxon>
        <taxon>Pleosporales</taxon>
        <taxon>Dothidotthiaceae</taxon>
        <taxon>Dothidotthia</taxon>
    </lineage>
</organism>
<feature type="compositionally biased region" description="Basic and acidic residues" evidence="1">
    <location>
        <begin position="45"/>
        <end position="61"/>
    </location>
</feature>
<gene>
    <name evidence="3" type="ORF">P153DRAFT_339924</name>
</gene>
<dbReference type="AlphaFoldDB" id="A0A6A6ADC0"/>
<dbReference type="PANTHER" id="PTHR35041:SF3">
    <property type="entry name" value="FORMYLMETHIONINE DEFORMYLASE-LIKE PROTEIN"/>
    <property type="match status" value="1"/>
</dbReference>
<keyword evidence="2" id="KW-0812">Transmembrane</keyword>
<evidence type="ECO:0000256" key="1">
    <source>
        <dbReference type="SAM" id="MobiDB-lite"/>
    </source>
</evidence>
<evidence type="ECO:0000313" key="3">
    <source>
        <dbReference type="EMBL" id="KAF2129263.1"/>
    </source>
</evidence>
<evidence type="ECO:0000256" key="2">
    <source>
        <dbReference type="SAM" id="Phobius"/>
    </source>
</evidence>
<accession>A0A6A6ADC0</accession>
<evidence type="ECO:0000313" key="4">
    <source>
        <dbReference type="Proteomes" id="UP000799771"/>
    </source>
</evidence>
<feature type="region of interest" description="Disordered" evidence="1">
    <location>
        <begin position="1"/>
        <end position="94"/>
    </location>
</feature>
<keyword evidence="4" id="KW-1185">Reference proteome</keyword>
<feature type="transmembrane region" description="Helical" evidence="2">
    <location>
        <begin position="134"/>
        <end position="154"/>
    </location>
</feature>
<keyword evidence="2" id="KW-0472">Membrane</keyword>
<feature type="transmembrane region" description="Helical" evidence="2">
    <location>
        <begin position="174"/>
        <end position="191"/>
    </location>
</feature>
<dbReference type="Proteomes" id="UP000799771">
    <property type="component" value="Unassembled WGS sequence"/>
</dbReference>
<proteinExistence type="predicted"/>
<dbReference type="RefSeq" id="XP_033523652.1">
    <property type="nucleotide sequence ID" value="XM_033665847.1"/>
</dbReference>
<dbReference type="GeneID" id="54406279"/>
<dbReference type="OrthoDB" id="5340195at2759"/>
<sequence length="768" mass="85954">MASRDPLSPQSSRSMSPDNDLEHYDTFHSQSDPVEMSLLSGPLAHFEDFHDSRDRPSEARRSLRPGTFLPMSPDSGQYEPLRERNTSPGPTGRESIYTLNSIYHHKTTNADTQALVDRRAGELAKWHVHWTTPALIAGLFTAGVAAAIGHHLFYASLDGHPATEQLMMVRYGTAFAYFFKSMLVGTVVICYRQRIWHTFRTKAMTMNGIDGLFSATEDPTQFFLNWEMLRNGKLATVMALCSWLIPMASVLSPASLTSEARTYHDQTTCPNVPILNFTRESYYNFRVTDSANFSGASVSYYNTTDRYGKTEGFFDYYDQPSKNARRSAYSAAYLKKAQARENAAAISCDQGWNCTYNINFMGPGYKCDYINDTLSADLPFTSDILAPQGDLIYHSVLDTHDYASPQIDTVEGVPKQSAPYPDWLGVFDSEPVIWIGYAEKTNELYADDSPYAKKWKYVHESKMFKCVLHHTNYTIEMKYSPTQQTSIKQRDYLGPVVDTTVTHPPHDARNNNTDWVASPSSNFISPRSDVAAYKLTAAYHSVAALLRNFLRGEIEKTSNVFIVTRSDMSETKLVDSATAYPVSHLMDAVQDLLEDMLITLLSDPSLVISDTCQVPCDRSRTMVVYVYYRRSLWFGYTVALVLTVASVVVGSWAIHVNGVASDTLFSRILVTTRNPTLDQLSVGACLGGDPFPEELQNTKLRFGVLLEDDPREGPLGKVEHCCFGTVGDTKEIVRHGNYAGLKKWRKAYEGGEVGDAKEKETLLGEKGV</sequence>
<keyword evidence="2" id="KW-1133">Transmembrane helix</keyword>
<name>A0A6A6ADC0_9PLEO</name>
<reference evidence="3" key="1">
    <citation type="journal article" date="2020" name="Stud. Mycol.">
        <title>101 Dothideomycetes genomes: a test case for predicting lifestyles and emergence of pathogens.</title>
        <authorList>
            <person name="Haridas S."/>
            <person name="Albert R."/>
            <person name="Binder M."/>
            <person name="Bloem J."/>
            <person name="Labutti K."/>
            <person name="Salamov A."/>
            <person name="Andreopoulos B."/>
            <person name="Baker S."/>
            <person name="Barry K."/>
            <person name="Bills G."/>
            <person name="Bluhm B."/>
            <person name="Cannon C."/>
            <person name="Castanera R."/>
            <person name="Culley D."/>
            <person name="Daum C."/>
            <person name="Ezra D."/>
            <person name="Gonzalez J."/>
            <person name="Henrissat B."/>
            <person name="Kuo A."/>
            <person name="Liang C."/>
            <person name="Lipzen A."/>
            <person name="Lutzoni F."/>
            <person name="Magnuson J."/>
            <person name="Mondo S."/>
            <person name="Nolan M."/>
            <person name="Ohm R."/>
            <person name="Pangilinan J."/>
            <person name="Park H.-J."/>
            <person name="Ramirez L."/>
            <person name="Alfaro M."/>
            <person name="Sun H."/>
            <person name="Tritt A."/>
            <person name="Yoshinaga Y."/>
            <person name="Zwiers L.-H."/>
            <person name="Turgeon B."/>
            <person name="Goodwin S."/>
            <person name="Spatafora J."/>
            <person name="Crous P."/>
            <person name="Grigoriev I."/>
        </authorList>
    </citation>
    <scope>NUCLEOTIDE SEQUENCE</scope>
    <source>
        <strain evidence="3">CBS 119687</strain>
    </source>
</reference>
<protein>
    <submittedName>
        <fullName evidence="3">Uncharacterized protein</fullName>
    </submittedName>
</protein>
<feature type="compositionally biased region" description="Polar residues" evidence="1">
    <location>
        <begin position="8"/>
        <end position="17"/>
    </location>
</feature>
<feature type="transmembrane region" description="Helical" evidence="2">
    <location>
        <begin position="632"/>
        <end position="654"/>
    </location>
</feature>
<dbReference type="PANTHER" id="PTHR35041">
    <property type="entry name" value="MEDIATOR OF RNA POLYMERASE II TRANSCRIPTION SUBUNIT 1"/>
    <property type="match status" value="1"/>
</dbReference>
<dbReference type="EMBL" id="ML977506">
    <property type="protein sequence ID" value="KAF2129263.1"/>
    <property type="molecule type" value="Genomic_DNA"/>
</dbReference>